<evidence type="ECO:0000259" key="5">
    <source>
        <dbReference type="SMART" id="SM00235"/>
    </source>
</evidence>
<evidence type="ECO:0000313" key="7">
    <source>
        <dbReference type="Proteomes" id="UP000518316"/>
    </source>
</evidence>
<dbReference type="Pfam" id="PF00413">
    <property type="entry name" value="Peptidase_M10"/>
    <property type="match status" value="1"/>
</dbReference>
<evidence type="ECO:0000256" key="3">
    <source>
        <dbReference type="ARBA" id="ARBA00022801"/>
    </source>
</evidence>
<evidence type="ECO:0000256" key="4">
    <source>
        <dbReference type="ARBA" id="ARBA00022833"/>
    </source>
</evidence>
<dbReference type="InterPro" id="IPR001818">
    <property type="entry name" value="Pept_M10_metallopeptidase"/>
</dbReference>
<dbReference type="RefSeq" id="WP_182599006.1">
    <property type="nucleotide sequence ID" value="NZ_JACIVC010000069.1"/>
</dbReference>
<protein>
    <submittedName>
        <fullName evidence="6">Matrixin family metalloprotease</fullName>
    </submittedName>
</protein>
<keyword evidence="4" id="KW-0862">Zinc</keyword>
<sequence>MKKIVLIIGYFSFINVCFFTTNISASITDNTFNYVKIDNYKGYNKSIRKWKKPTAKVFIDSSSSQLTPYIVTAIKDWNSTNVFKFILINDPTNADIIIYKNFDPGAKTSGLTYSNVDNQSGYFIPTQDIYLNDYFFEKYNTLQKVHTIAHELGHAIGLNHNESDKNSLMYPITTEKLIQPNDIKALRAIYNTPK</sequence>
<reference evidence="6 7" key="1">
    <citation type="submission" date="2020-07" db="EMBL/GenBank/DDBJ databases">
        <title>Description of Limosilactobacillus balticus sp. nov., Limosilactobacillus agrestis sp. nov., Limosilactobacillus albertensis sp. nov., Limosilactobacillus rudii sp. nov., Limosilactobacillus fastidiosus sp. nov., five novel Limosilactobacillus species isolated from the vertebrate gastrointestinal tract, and proposal of 6 subspecies of Limosilactobacillus reuteri adapted to the gastrointestinal tract of specific vertebrate hosts.</title>
        <authorList>
            <person name="Li F."/>
            <person name="Cheng C."/>
            <person name="Zheng J."/>
            <person name="Quevedo R.M."/>
            <person name="Li J."/>
            <person name="Roos S."/>
            <person name="Gaenzle M.G."/>
            <person name="Walter J."/>
        </authorList>
    </citation>
    <scope>NUCLEOTIDE SEQUENCE [LARGE SCALE GENOMIC DNA]</scope>
    <source>
        <strain evidence="6 7">RRLNB_1_1</strain>
    </source>
</reference>
<keyword evidence="1 6" id="KW-0645">Protease</keyword>
<comment type="caution">
    <text evidence="6">The sequence shown here is derived from an EMBL/GenBank/DDBJ whole genome shotgun (WGS) entry which is preliminary data.</text>
</comment>
<dbReference type="EMBL" id="JACIVC010000069">
    <property type="protein sequence ID" value="MBB1070563.1"/>
    <property type="molecule type" value="Genomic_DNA"/>
</dbReference>
<keyword evidence="7" id="KW-1185">Reference proteome</keyword>
<keyword evidence="2" id="KW-0479">Metal-binding</keyword>
<feature type="domain" description="Peptidase metallopeptidase" evidence="5">
    <location>
        <begin position="46"/>
        <end position="192"/>
    </location>
</feature>
<evidence type="ECO:0000256" key="1">
    <source>
        <dbReference type="ARBA" id="ARBA00022670"/>
    </source>
</evidence>
<dbReference type="GO" id="GO:0008270">
    <property type="term" value="F:zinc ion binding"/>
    <property type="evidence" value="ECO:0007669"/>
    <property type="project" value="InterPro"/>
</dbReference>
<proteinExistence type="predicted"/>
<keyword evidence="6" id="KW-0482">Metalloprotease</keyword>
<dbReference type="InterPro" id="IPR006026">
    <property type="entry name" value="Peptidase_Metallo"/>
</dbReference>
<name>A0A7W3TTR1_9LACO</name>
<gene>
    <name evidence="6" type="ORF">H5S40_10435</name>
</gene>
<evidence type="ECO:0000256" key="2">
    <source>
        <dbReference type="ARBA" id="ARBA00022723"/>
    </source>
</evidence>
<dbReference type="InterPro" id="IPR024079">
    <property type="entry name" value="MetalloPept_cat_dom_sf"/>
</dbReference>
<dbReference type="Gene3D" id="3.40.390.10">
    <property type="entry name" value="Collagenase (Catalytic Domain)"/>
    <property type="match status" value="1"/>
</dbReference>
<evidence type="ECO:0000313" key="6">
    <source>
        <dbReference type="EMBL" id="MBB1070563.1"/>
    </source>
</evidence>
<dbReference type="SUPFAM" id="SSF55486">
    <property type="entry name" value="Metalloproteases ('zincins'), catalytic domain"/>
    <property type="match status" value="1"/>
</dbReference>
<keyword evidence="3" id="KW-0378">Hydrolase</keyword>
<dbReference type="Proteomes" id="UP000518316">
    <property type="component" value="Unassembled WGS sequence"/>
</dbReference>
<dbReference type="SMART" id="SM00235">
    <property type="entry name" value="ZnMc"/>
    <property type="match status" value="1"/>
</dbReference>
<dbReference type="GO" id="GO:0006508">
    <property type="term" value="P:proteolysis"/>
    <property type="evidence" value="ECO:0007669"/>
    <property type="project" value="UniProtKB-KW"/>
</dbReference>
<dbReference type="AlphaFoldDB" id="A0A7W3TTR1"/>
<organism evidence="6 7">
    <name type="scientific">Limosilactobacillus albertensis</name>
    <dbReference type="NCBI Taxonomy" id="2759752"/>
    <lineage>
        <taxon>Bacteria</taxon>
        <taxon>Bacillati</taxon>
        <taxon>Bacillota</taxon>
        <taxon>Bacilli</taxon>
        <taxon>Lactobacillales</taxon>
        <taxon>Lactobacillaceae</taxon>
        <taxon>Limosilactobacillus</taxon>
    </lineage>
</organism>
<dbReference type="GO" id="GO:0004222">
    <property type="term" value="F:metalloendopeptidase activity"/>
    <property type="evidence" value="ECO:0007669"/>
    <property type="project" value="InterPro"/>
</dbReference>
<accession>A0A7W3TTR1</accession>
<dbReference type="GO" id="GO:0031012">
    <property type="term" value="C:extracellular matrix"/>
    <property type="evidence" value="ECO:0007669"/>
    <property type="project" value="InterPro"/>
</dbReference>